<feature type="compositionally biased region" description="Polar residues" evidence="1">
    <location>
        <begin position="760"/>
        <end position="770"/>
    </location>
</feature>
<evidence type="ECO:0000256" key="1">
    <source>
        <dbReference type="SAM" id="MobiDB-lite"/>
    </source>
</evidence>
<gene>
    <name evidence="2" type="ORF">V5O48_002279</name>
</gene>
<feature type="compositionally biased region" description="Low complexity" evidence="1">
    <location>
        <begin position="647"/>
        <end position="657"/>
    </location>
</feature>
<feature type="region of interest" description="Disordered" evidence="1">
    <location>
        <begin position="744"/>
        <end position="784"/>
    </location>
</feature>
<feature type="region of interest" description="Disordered" evidence="1">
    <location>
        <begin position="909"/>
        <end position="1504"/>
    </location>
</feature>
<feature type="compositionally biased region" description="Low complexity" evidence="1">
    <location>
        <begin position="978"/>
        <end position="996"/>
    </location>
</feature>
<feature type="compositionally biased region" description="Pro residues" evidence="1">
    <location>
        <begin position="591"/>
        <end position="608"/>
    </location>
</feature>
<feature type="region of interest" description="Disordered" evidence="1">
    <location>
        <begin position="1"/>
        <end position="109"/>
    </location>
</feature>
<evidence type="ECO:0000313" key="2">
    <source>
        <dbReference type="EMBL" id="KAL0579715.1"/>
    </source>
</evidence>
<feature type="compositionally biased region" description="Pro residues" evidence="1">
    <location>
        <begin position="420"/>
        <end position="439"/>
    </location>
</feature>
<evidence type="ECO:0000313" key="3">
    <source>
        <dbReference type="Proteomes" id="UP001465976"/>
    </source>
</evidence>
<feature type="compositionally biased region" description="Low complexity" evidence="1">
    <location>
        <begin position="1126"/>
        <end position="1137"/>
    </location>
</feature>
<feature type="region of interest" description="Disordered" evidence="1">
    <location>
        <begin position="824"/>
        <end position="855"/>
    </location>
</feature>
<sequence length="1518" mass="159865">MTLQARPMHPDEFSVAEQILNDPNSWRRESGRDWASDRSSDDDVTPGAGPSGGLRTGKRKPRPPSFTLKPFNKKFNLLPVNEASPNPPSNVSTPMSMHKSPLPPNSAPESPFDIEKVYGLDLDDIYGDGEDAELPLVLSQAGWSGVADEEGFDRTKALARLLESSKSITAEMTELVEQRLSILLGQGNIFRAFATPEDLEFELEGITPATGIATGSFVVSSPPSTSSTQSNLLAAKRSPPLALRDNAPFHTTTTVITVKTPSTSSTSSTPSPVSVTILSAVSASSAYSILDFYGTPKRSPAPSSRLSNSQSQVPKTSHPATTTFSTSTQLPSAPRSAVAATFSLTKIKTNIPLLPKDSPRIIELADGPESTLGQKPPKLSIVTTVPSRLAYKQKAMNKEVAPLTVSKKGRSAVNGQASPRPLPRLPRSLTPPPAVPPLPATLTSAPVPPVPELPTGMTTKSVSSVSQVADPSSRSRIPVRKQLAQAKRARSPPRKPSKEPLPPLPQKVTDEAPVRPDSETDGNSLEAQAGEAPVPRQGEKDLGSKTGGEEEEQGIDTRQSRSETRTKAGKLRSVTPPPRGSRPQKRKPGVSPVPPLPSAVISPLPPMPSSNKEVTSPSGDVVVVTPSDPSSTSSPLPAGQPLSGLTPASSSGSFPSPSMFPLPPAFVQPSTQQAEVLASSEVIPTVTERESITVGSKMEGDDRNAHKLSMDNLIKLLDGGRKHTAPATEPPVIQVSAVAEKDGLSIPGEVVPSDAHVEDTLTQSSQSSGEAVSPKKGTASDQERKLCLRRVLLTSWNKATYTKGIPPVDNTSPEVVLLRADSLERRESTAASPTSHARSHSDVAGVKPRKSLRHARSAVQLGSKASITNLASLFQKDVPLPDRSLLGRRTPSVDARPLVADAFKNADGIIARGPSPVPAALRPSGDGPSTWKPPSTWGGAAQARSVSPAPERPQRSLSRIPSAILSMGGSVTRPTLEVPSSSRPLSRSSSASAVSLQLTPSPASAKRESAPSPIIERSASISRAHSPALGSNGLSKDAPSPRAVTPMLSTSAPRRTHQRSSSEKLPEGTVSMLAKRERRRAPTPTPSERAAWSSTDLPGPLPGDGTPTGIQARRAPTSTSTDRRPAPSADAPSLLAPKSILANPTSPLSTPSHSPKPSILELPESGEPAKREARRVPTPTPSSRKRSPSVAHVPVPSISQSTSQVPPSSDREVRGAPTPTLPGRSRSGSIRVPHAAPAPPLPSALKVSSRSTPTHSPNPSFDRPSDDRLRRAPTPSGSRTPSDTPNVPLPDASVLARRLRKSSISAATRSEYTASSASTDSGYESSTKRFAQPTMSSSAKLKQPSMDVPSQGGRSRTVGFVDAPPLPPKSESRGRVKAREDSPPRETRGRSRPRQVGEERSVGTRTLAYEDEPRGRDKERPSSPTRGRGRSVGRPDVDARVAPVAPSARSRSVGPARAETVARTRKRTSSLSVAPPPLPGAKLTVPKLPSRAPSPAGSIIRGRMSPFPVAAPASLTAF</sequence>
<accession>A0ABR3FW23</accession>
<feature type="compositionally biased region" description="Low complexity" evidence="1">
    <location>
        <begin position="1095"/>
        <end position="1109"/>
    </location>
</feature>
<feature type="compositionally biased region" description="Polar residues" evidence="1">
    <location>
        <begin position="456"/>
        <end position="475"/>
    </location>
</feature>
<feature type="compositionally biased region" description="Polar residues" evidence="1">
    <location>
        <begin position="1197"/>
        <end position="1207"/>
    </location>
</feature>
<feature type="compositionally biased region" description="Basic and acidic residues" evidence="1">
    <location>
        <begin position="508"/>
        <end position="518"/>
    </location>
</feature>
<feature type="compositionally biased region" description="Polar residues" evidence="1">
    <location>
        <begin position="301"/>
        <end position="331"/>
    </location>
</feature>
<dbReference type="Proteomes" id="UP001465976">
    <property type="component" value="Unassembled WGS sequence"/>
</dbReference>
<protein>
    <submittedName>
        <fullName evidence="2">Uncharacterized protein</fullName>
    </submittedName>
</protein>
<feature type="compositionally biased region" description="Low complexity" evidence="1">
    <location>
        <begin position="614"/>
        <end position="637"/>
    </location>
</feature>
<dbReference type="EMBL" id="JBAHYK010000050">
    <property type="protein sequence ID" value="KAL0579715.1"/>
    <property type="molecule type" value="Genomic_DNA"/>
</dbReference>
<keyword evidence="3" id="KW-1185">Reference proteome</keyword>
<feature type="compositionally biased region" description="Polar residues" evidence="1">
    <location>
        <begin position="1302"/>
        <end position="1340"/>
    </location>
</feature>
<feature type="compositionally biased region" description="Basic and acidic residues" evidence="1">
    <location>
        <begin position="25"/>
        <end position="41"/>
    </location>
</feature>
<proteinExistence type="predicted"/>
<comment type="caution">
    <text evidence="2">The sequence shown here is derived from an EMBL/GenBank/DDBJ whole genome shotgun (WGS) entry which is preliminary data.</text>
</comment>
<reference evidence="2 3" key="1">
    <citation type="submission" date="2024-02" db="EMBL/GenBank/DDBJ databases">
        <title>A draft genome for the cacao thread blight pathogen Marasmius crinis-equi.</title>
        <authorList>
            <person name="Cohen S.P."/>
            <person name="Baruah I.K."/>
            <person name="Amoako-Attah I."/>
            <person name="Bukari Y."/>
            <person name="Meinhardt L.W."/>
            <person name="Bailey B.A."/>
        </authorList>
    </citation>
    <scope>NUCLEOTIDE SEQUENCE [LARGE SCALE GENOMIC DNA]</scope>
    <source>
        <strain evidence="2 3">GH-76</strain>
    </source>
</reference>
<feature type="region of interest" description="Disordered" evidence="1">
    <location>
        <begin position="401"/>
        <end position="665"/>
    </location>
</feature>
<name>A0ABR3FW23_9AGAR</name>
<feature type="compositionally biased region" description="Basic and acidic residues" evidence="1">
    <location>
        <begin position="1411"/>
        <end position="1421"/>
    </location>
</feature>
<feature type="compositionally biased region" description="Low complexity" evidence="1">
    <location>
        <begin position="1144"/>
        <end position="1158"/>
    </location>
</feature>
<feature type="compositionally biased region" description="Polar residues" evidence="1">
    <location>
        <begin position="1246"/>
        <end position="1259"/>
    </location>
</feature>
<organism evidence="2 3">
    <name type="scientific">Marasmius crinis-equi</name>
    <dbReference type="NCBI Taxonomy" id="585013"/>
    <lineage>
        <taxon>Eukaryota</taxon>
        <taxon>Fungi</taxon>
        <taxon>Dikarya</taxon>
        <taxon>Basidiomycota</taxon>
        <taxon>Agaricomycotina</taxon>
        <taxon>Agaricomycetes</taxon>
        <taxon>Agaricomycetidae</taxon>
        <taxon>Agaricales</taxon>
        <taxon>Marasmiineae</taxon>
        <taxon>Marasmiaceae</taxon>
        <taxon>Marasmius</taxon>
    </lineage>
</organism>
<feature type="region of interest" description="Disordered" evidence="1">
    <location>
        <begin position="298"/>
        <end position="332"/>
    </location>
</feature>
<feature type="compositionally biased region" description="Basic and acidic residues" evidence="1">
    <location>
        <begin position="1370"/>
        <end position="1402"/>
    </location>
</feature>
<feature type="compositionally biased region" description="Polar residues" evidence="1">
    <location>
        <begin position="1275"/>
        <end position="1285"/>
    </location>
</feature>